<organism evidence="1 2">
    <name type="scientific">Cupriavidus pinatubonensis</name>
    <dbReference type="NCBI Taxonomy" id="248026"/>
    <lineage>
        <taxon>Bacteria</taxon>
        <taxon>Pseudomonadati</taxon>
        <taxon>Pseudomonadota</taxon>
        <taxon>Betaproteobacteria</taxon>
        <taxon>Burkholderiales</taxon>
        <taxon>Burkholderiaceae</taxon>
        <taxon>Cupriavidus</taxon>
    </lineage>
</organism>
<protein>
    <submittedName>
        <fullName evidence="1">Uncharacterized protein</fullName>
    </submittedName>
</protein>
<keyword evidence="2" id="KW-1185">Reference proteome</keyword>
<evidence type="ECO:0000313" key="1">
    <source>
        <dbReference type="EMBL" id="CAG9166393.1"/>
    </source>
</evidence>
<dbReference type="Proteomes" id="UP000701702">
    <property type="component" value="Unassembled WGS sequence"/>
</dbReference>
<sequence length="71" mass="7742">MNTATRLLFDDVFAVFRRACDQQQYGVAEHLLAALERLAGGDNRLLDEVYLSFASTGSASRATPEPPVARA</sequence>
<proteinExistence type="predicted"/>
<gene>
    <name evidence="1" type="ORF">LMG23994_00975</name>
</gene>
<evidence type="ECO:0000313" key="2">
    <source>
        <dbReference type="Proteomes" id="UP000701702"/>
    </source>
</evidence>
<accession>A0ABM8WGB6</accession>
<name>A0ABM8WGB6_9BURK</name>
<comment type="caution">
    <text evidence="1">The sequence shown here is derived from an EMBL/GenBank/DDBJ whole genome shotgun (WGS) entry which is preliminary data.</text>
</comment>
<dbReference type="RefSeq" id="WP_224000281.1">
    <property type="nucleotide sequence ID" value="NZ_CAJZAF010000003.1"/>
</dbReference>
<reference evidence="1 2" key="1">
    <citation type="submission" date="2021-08" db="EMBL/GenBank/DDBJ databases">
        <authorList>
            <person name="Peeters C."/>
        </authorList>
    </citation>
    <scope>NUCLEOTIDE SEQUENCE [LARGE SCALE GENOMIC DNA]</scope>
    <source>
        <strain evidence="1 2">LMG 23994</strain>
    </source>
</reference>
<dbReference type="EMBL" id="CAJZAF010000003">
    <property type="protein sequence ID" value="CAG9166393.1"/>
    <property type="molecule type" value="Genomic_DNA"/>
</dbReference>